<dbReference type="AlphaFoldDB" id="A0AA43TWF5"/>
<organism evidence="1 2">
    <name type="scientific">Mycoplasmopsis arginini</name>
    <name type="common">Mycoplasma arginini</name>
    <dbReference type="NCBI Taxonomy" id="2094"/>
    <lineage>
        <taxon>Bacteria</taxon>
        <taxon>Bacillati</taxon>
        <taxon>Mycoplasmatota</taxon>
        <taxon>Mycoplasmoidales</taxon>
        <taxon>Metamycoplasmataceae</taxon>
        <taxon>Mycoplasmopsis</taxon>
    </lineage>
</organism>
<reference evidence="1" key="1">
    <citation type="submission" date="2022-11" db="EMBL/GenBank/DDBJ databases">
        <title>Draft genome of Mycoplasma arginini isolated from fly.</title>
        <authorList>
            <person name="Severgnini M."/>
            <person name="Gioia G."/>
            <person name="Cremonesi P."/>
            <person name="Moroni P."/>
            <person name="Addis M.F."/>
            <person name="Castiglioni B."/>
        </authorList>
    </citation>
    <scope>NUCLEOTIDE SEQUENCE</scope>
    <source>
        <strain evidence="1">QMP CG1-1632</strain>
    </source>
</reference>
<gene>
    <name evidence="1" type="ORF">DCBHLPFO_00640</name>
</gene>
<accession>A0AA43TWF5</accession>
<name>A0AA43TWF5_MYCAR</name>
<protein>
    <submittedName>
        <fullName evidence="1">Uncharacterized protein</fullName>
    </submittedName>
</protein>
<evidence type="ECO:0000313" key="2">
    <source>
        <dbReference type="Proteomes" id="UP001162175"/>
    </source>
</evidence>
<dbReference type="Proteomes" id="UP001162175">
    <property type="component" value="Unassembled WGS sequence"/>
</dbReference>
<proteinExistence type="predicted"/>
<evidence type="ECO:0000313" key="1">
    <source>
        <dbReference type="EMBL" id="MDI3349778.1"/>
    </source>
</evidence>
<dbReference type="EMBL" id="JAPFAR010000115">
    <property type="protein sequence ID" value="MDI3349778.1"/>
    <property type="molecule type" value="Genomic_DNA"/>
</dbReference>
<sequence length="249" mass="27991">MSQAIEPDLEKINLAALQDSVGVEYKDKIYWALPISADGNNEIWVLDLSRRNIWTLRWTVDGISEPNNPYIRDMWLYEDSSGKTHFCILYGDGHILEFTRTGAVPHTDNNSPFRSRVAFESLKWDENGLVLGSIRNMYFKFLFPKGVINVNVNGLSRKGLKSSAGSDTFNVTTANVGYDQMTWDNHVYDEAPGNIGVYAKSVAVLRVKPKGLLNQLDWEVVADSPGTDYYLSAVNTRGYALDDLIIKAK</sequence>
<comment type="caution">
    <text evidence="1">The sequence shown here is derived from an EMBL/GenBank/DDBJ whole genome shotgun (WGS) entry which is preliminary data.</text>
</comment>